<gene>
    <name evidence="2" type="ORF">AWC02_18070</name>
</gene>
<proteinExistence type="predicted"/>
<dbReference type="AlphaFoldDB" id="A0A1X1T9Q8"/>
<feature type="compositionally biased region" description="Basic and acidic residues" evidence="1">
    <location>
        <begin position="387"/>
        <end position="398"/>
    </location>
</feature>
<comment type="caution">
    <text evidence="2">The sequence shown here is derived from an EMBL/GenBank/DDBJ whole genome shotgun (WGS) entry which is preliminary data.</text>
</comment>
<feature type="compositionally biased region" description="Low complexity" evidence="1">
    <location>
        <begin position="403"/>
        <end position="415"/>
    </location>
</feature>
<dbReference type="RefSeq" id="WP_085130073.1">
    <property type="nucleotide sequence ID" value="NZ_LQOT01000069.1"/>
</dbReference>
<dbReference type="EMBL" id="LQOT01000069">
    <property type="protein sequence ID" value="ORV41314.1"/>
    <property type="molecule type" value="Genomic_DNA"/>
</dbReference>
<feature type="compositionally biased region" description="Basic and acidic residues" evidence="1">
    <location>
        <begin position="345"/>
        <end position="359"/>
    </location>
</feature>
<reference evidence="2 3" key="1">
    <citation type="submission" date="2016-01" db="EMBL/GenBank/DDBJ databases">
        <title>The new phylogeny of the genus Mycobacterium.</title>
        <authorList>
            <person name="Tarcisio F."/>
            <person name="Conor M."/>
            <person name="Antonella G."/>
            <person name="Elisabetta G."/>
            <person name="Giulia F.S."/>
            <person name="Sara T."/>
            <person name="Anna F."/>
            <person name="Clotilde B."/>
            <person name="Roberto B."/>
            <person name="Veronica D.S."/>
            <person name="Fabio R."/>
            <person name="Monica P."/>
            <person name="Olivier J."/>
            <person name="Enrico T."/>
            <person name="Nicola S."/>
        </authorList>
    </citation>
    <scope>NUCLEOTIDE SEQUENCE [LARGE SCALE GENOMIC DNA]</scope>
    <source>
        <strain evidence="2 3">ATCC 27353</strain>
    </source>
</reference>
<feature type="compositionally biased region" description="Gly residues" evidence="1">
    <location>
        <begin position="315"/>
        <end position="334"/>
    </location>
</feature>
<keyword evidence="3" id="KW-1185">Reference proteome</keyword>
<protein>
    <submittedName>
        <fullName evidence="2">Uncharacterized protein</fullName>
    </submittedName>
</protein>
<dbReference type="Proteomes" id="UP000193465">
    <property type="component" value="Unassembled WGS sequence"/>
</dbReference>
<feature type="region of interest" description="Disordered" evidence="1">
    <location>
        <begin position="228"/>
        <end position="454"/>
    </location>
</feature>
<accession>A0A1X1T9Q8</accession>
<feature type="compositionally biased region" description="Pro residues" evidence="1">
    <location>
        <begin position="268"/>
        <end position="281"/>
    </location>
</feature>
<organism evidence="2 3">
    <name type="scientific">Mycolicibacter engbaekii</name>
    <dbReference type="NCBI Taxonomy" id="188915"/>
    <lineage>
        <taxon>Bacteria</taxon>
        <taxon>Bacillati</taxon>
        <taxon>Actinomycetota</taxon>
        <taxon>Actinomycetes</taxon>
        <taxon>Mycobacteriales</taxon>
        <taxon>Mycobacteriaceae</taxon>
        <taxon>Mycolicibacter</taxon>
    </lineage>
</organism>
<dbReference type="STRING" id="188915.AWC02_18070"/>
<evidence type="ECO:0000313" key="2">
    <source>
        <dbReference type="EMBL" id="ORV41314.1"/>
    </source>
</evidence>
<feature type="compositionally biased region" description="Acidic residues" evidence="1">
    <location>
        <begin position="361"/>
        <end position="383"/>
    </location>
</feature>
<name>A0A1X1T9Q8_9MYCO</name>
<evidence type="ECO:0000313" key="3">
    <source>
        <dbReference type="Proteomes" id="UP000193465"/>
    </source>
</evidence>
<dbReference type="SUPFAM" id="SSF140453">
    <property type="entry name" value="EsxAB dimer-like"/>
    <property type="match status" value="1"/>
</dbReference>
<feature type="compositionally biased region" description="Low complexity" evidence="1">
    <location>
        <begin position="303"/>
        <end position="314"/>
    </location>
</feature>
<sequence length="454" mass="46169">MAARFDVPARLAQGSEAVAVTQAYVSACHRRGYRDAEITGYDGQLADRYDSEAGLDLRALDSDCTALRALADAAQDALLTQRRHLAALQDAWRGPGADAAAEFLRRHCDTAAGLTDRLRAAATGLGVLRDELWRLVDAKAAAVLGVDERVGAQRSAWLSAACAVNAGTADERAVDVVEKQVLPYVDNDVRRDWVAAVQTAQDGIAEAYRTAIAAAGPGPGVWFAVPADLGPIPPPEGPETVPIADPDGGRPPAAVVAASTDPAQPVGPAAPEPPQPRPPAGPFDAGAPGHPGAFEPSGTRAVPGDWGWPSAGPPSGTGGGLGSLPGLPGLGGLIPGTADTFGADEPFRDPFEDRPRAEAEGVADSEEPADPDEAADAEPESDPAESPADRDDPQDRPGDAPLGEASGEAAPSGGSREPEAPSADSDAGQPLAAPDVAPQTPCDIAAQELPHAGG</sequence>
<dbReference type="InterPro" id="IPR036689">
    <property type="entry name" value="ESAT-6-like_sf"/>
</dbReference>
<feature type="compositionally biased region" description="Low complexity" evidence="1">
    <location>
        <begin position="282"/>
        <end position="293"/>
    </location>
</feature>
<evidence type="ECO:0000256" key="1">
    <source>
        <dbReference type="SAM" id="MobiDB-lite"/>
    </source>
</evidence>